<dbReference type="InterPro" id="IPR052380">
    <property type="entry name" value="Viral_DNA_packaging_terminase"/>
</dbReference>
<evidence type="ECO:0000259" key="2">
    <source>
        <dbReference type="Pfam" id="PF04466"/>
    </source>
</evidence>
<protein>
    <submittedName>
        <fullName evidence="3">Phage terminase large subunit</fullName>
    </submittedName>
</protein>
<name>A0A239KN10_9SPHN</name>
<organism evidence="3 4">
    <name type="scientific">Sphingopyxis indica</name>
    <dbReference type="NCBI Taxonomy" id="436663"/>
    <lineage>
        <taxon>Bacteria</taxon>
        <taxon>Pseudomonadati</taxon>
        <taxon>Pseudomonadota</taxon>
        <taxon>Alphaproteobacteria</taxon>
        <taxon>Sphingomonadales</taxon>
        <taxon>Sphingomonadaceae</taxon>
        <taxon>Sphingopyxis</taxon>
    </lineage>
</organism>
<gene>
    <name evidence="3" type="ORF">SAMN06295955_11573</name>
</gene>
<evidence type="ECO:0000313" key="4">
    <source>
        <dbReference type="Proteomes" id="UP000198339"/>
    </source>
</evidence>
<proteinExistence type="predicted"/>
<accession>A0A239KN10</accession>
<keyword evidence="4" id="KW-1185">Reference proteome</keyword>
<feature type="region of interest" description="Disordered" evidence="1">
    <location>
        <begin position="446"/>
        <end position="469"/>
    </location>
</feature>
<dbReference type="NCBIfam" id="TIGR01547">
    <property type="entry name" value="phage_term_2"/>
    <property type="match status" value="1"/>
</dbReference>
<evidence type="ECO:0000313" key="3">
    <source>
        <dbReference type="EMBL" id="SNT19756.1"/>
    </source>
</evidence>
<dbReference type="AlphaFoldDB" id="A0A239KN10"/>
<dbReference type="Pfam" id="PF04466">
    <property type="entry name" value="Terminase_3"/>
    <property type="match status" value="1"/>
</dbReference>
<dbReference type="PANTHER" id="PTHR39184:SF1">
    <property type="entry name" value="PBSX PHAGE TERMINASE LARGE SUBUNIT"/>
    <property type="match status" value="1"/>
</dbReference>
<feature type="domain" description="Phage terminase large subunit N-terminal" evidence="2">
    <location>
        <begin position="42"/>
        <end position="245"/>
    </location>
</feature>
<dbReference type="EMBL" id="FZPA01000015">
    <property type="protein sequence ID" value="SNT19756.1"/>
    <property type="molecule type" value="Genomic_DNA"/>
</dbReference>
<dbReference type="InterPro" id="IPR027417">
    <property type="entry name" value="P-loop_NTPase"/>
</dbReference>
<dbReference type="Gene3D" id="3.30.420.240">
    <property type="match status" value="1"/>
</dbReference>
<dbReference type="RefSeq" id="WP_089217085.1">
    <property type="nucleotide sequence ID" value="NZ_FZPA01000015.1"/>
</dbReference>
<dbReference type="Proteomes" id="UP000198339">
    <property type="component" value="Unassembled WGS sequence"/>
</dbReference>
<sequence length="499" mass="54866">MSAATGFSDELTCEAPGIGHNGGPVFECPIPAIFQPFLQPARFKVSYGGRGSSKTRTVITILVNNVLYSGWRVVCFRELMEAIAESSYQEIVEEIERRNLGAYFDITKTEISCPSSGGVFKFSGIRASSKRLQNQKLKGFSNFDAAFIDEGESITKESWNALIPTMRKSGSEIFVCFNPASPLDFIYQAFVTDPIYPAELHGRPYSIVLKVNYTDNPFFPQELADDAALMEASDPELFRHVYLGEPVADNALAIIKPAWIEASIDAHLHIPDFPMGGGKIGGMDISGGVEGDVIAPKSNDPNALAWRYGCILSGLEEWHDDSPNKAAAYAHPIVMREGLDTLHIDDIGVGASVKGEFERLEAEANPPRKTAYIGWTASESPLEPDREYQPGKTHGDMFANLKAQGWGTLADRFRNTWQARNGLPYDPDQLISIPLGLPAKLRTKLQGELSQPRRESVNGRMKVEGKKSLKQRGFPSHNLADAVVMAYAKVDEGVAAWFL</sequence>
<dbReference type="InterPro" id="IPR035412">
    <property type="entry name" value="Terminase_L_N"/>
</dbReference>
<dbReference type="InterPro" id="IPR006437">
    <property type="entry name" value="Phage_terminase_lsu"/>
</dbReference>
<dbReference type="Gene3D" id="3.40.50.300">
    <property type="entry name" value="P-loop containing nucleotide triphosphate hydrolases"/>
    <property type="match status" value="1"/>
</dbReference>
<dbReference type="OrthoDB" id="479677at2"/>
<feature type="compositionally biased region" description="Basic and acidic residues" evidence="1">
    <location>
        <begin position="451"/>
        <end position="467"/>
    </location>
</feature>
<dbReference type="PANTHER" id="PTHR39184">
    <property type="match status" value="1"/>
</dbReference>
<reference evidence="3 4" key="1">
    <citation type="submission" date="2017-06" db="EMBL/GenBank/DDBJ databases">
        <authorList>
            <person name="Kim H.J."/>
            <person name="Triplett B.A."/>
        </authorList>
    </citation>
    <scope>NUCLEOTIDE SEQUENCE [LARGE SCALE GENOMIC DNA]</scope>
    <source>
        <strain evidence="3 4">DS15</strain>
    </source>
</reference>
<evidence type="ECO:0000256" key="1">
    <source>
        <dbReference type="SAM" id="MobiDB-lite"/>
    </source>
</evidence>